<dbReference type="EMBL" id="VXIS01000263">
    <property type="protein sequence ID" value="KAA8895447.1"/>
    <property type="molecule type" value="Genomic_DNA"/>
</dbReference>
<feature type="region of interest" description="Disordered" evidence="1">
    <location>
        <begin position="1"/>
        <end position="102"/>
    </location>
</feature>
<feature type="compositionally biased region" description="Basic and acidic residues" evidence="1">
    <location>
        <begin position="21"/>
        <end position="39"/>
    </location>
</feature>
<feature type="region of interest" description="Disordered" evidence="1">
    <location>
        <begin position="832"/>
        <end position="860"/>
    </location>
</feature>
<comment type="caution">
    <text evidence="3">The sequence shown here is derived from an EMBL/GenBank/DDBJ whole genome shotgun (WGS) entry which is preliminary data.</text>
</comment>
<feature type="compositionally biased region" description="Polar residues" evidence="1">
    <location>
        <begin position="843"/>
        <end position="852"/>
    </location>
</feature>
<dbReference type="InterPro" id="IPR057227">
    <property type="entry name" value="DUF7905"/>
</dbReference>
<gene>
    <name evidence="3" type="ORF">FN846DRAFT_338228</name>
</gene>
<accession>A0A5J5EK46</accession>
<name>A0A5J5EK46_9PEZI</name>
<reference evidence="3 4" key="1">
    <citation type="submission" date="2019-09" db="EMBL/GenBank/DDBJ databases">
        <title>Draft genome of the ectomycorrhizal ascomycete Sphaerosporella brunnea.</title>
        <authorList>
            <consortium name="DOE Joint Genome Institute"/>
            <person name="Benucci G.M."/>
            <person name="Marozzi G."/>
            <person name="Antonielli L."/>
            <person name="Sanchez S."/>
            <person name="Marco P."/>
            <person name="Wang X."/>
            <person name="Falini L.B."/>
            <person name="Barry K."/>
            <person name="Haridas S."/>
            <person name="Lipzen A."/>
            <person name="Labutti K."/>
            <person name="Grigoriev I.V."/>
            <person name="Murat C."/>
            <person name="Martin F."/>
            <person name="Albertini E."/>
            <person name="Donnini D."/>
            <person name="Bonito G."/>
        </authorList>
    </citation>
    <scope>NUCLEOTIDE SEQUENCE [LARGE SCALE GENOMIC DNA]</scope>
    <source>
        <strain evidence="3 4">Sb_GMNB300</strain>
    </source>
</reference>
<feature type="domain" description="DUF7905" evidence="2">
    <location>
        <begin position="434"/>
        <end position="789"/>
    </location>
</feature>
<keyword evidence="4" id="KW-1185">Reference proteome</keyword>
<dbReference type="OrthoDB" id="4739136at2759"/>
<organism evidence="3 4">
    <name type="scientific">Sphaerosporella brunnea</name>
    <dbReference type="NCBI Taxonomy" id="1250544"/>
    <lineage>
        <taxon>Eukaryota</taxon>
        <taxon>Fungi</taxon>
        <taxon>Dikarya</taxon>
        <taxon>Ascomycota</taxon>
        <taxon>Pezizomycotina</taxon>
        <taxon>Pezizomycetes</taxon>
        <taxon>Pezizales</taxon>
        <taxon>Pyronemataceae</taxon>
        <taxon>Sphaerosporella</taxon>
    </lineage>
</organism>
<feature type="compositionally biased region" description="Basic and acidic residues" evidence="1">
    <location>
        <begin position="832"/>
        <end position="841"/>
    </location>
</feature>
<evidence type="ECO:0000259" key="2">
    <source>
        <dbReference type="Pfam" id="PF25482"/>
    </source>
</evidence>
<evidence type="ECO:0000313" key="4">
    <source>
        <dbReference type="Proteomes" id="UP000326924"/>
    </source>
</evidence>
<sequence>MSGTTPSRDPDYEYDAEWTLEEPKRIAESKRIEESKRTEAPPQNQLVPRGFTRPPPGLGVPGPSGTQGAQRRPRLPRAPPRPNSLYDTDTTETGTFAGSGHRRIQFNALTKRAPPRIAAQDRILPHGERDELAGFRRPNIFLHEEDEDYNDEDHPTGFRRANEADMAERAGQPPDASFSLPARRHFEFDIRFFGSRNNNILHIARKTGTHISMPTNLDDPILLMWGTPERILNARRDLHHLLEQVQADIDQGMRRVGGWAKIRAMPTDRKQQMIDKMILDAKTRKMFRQAPPEGHVFRAVGIFIWPTKEKNPQTALGMAFEALDDIRFDHKVYVLFSRKRNMFRVLGEEQEQVQLAVKRIHGVFCELAAKSRKPTKMCLVLPPSDRIRFMKVIANTEHDLVNRQITVKRVEENKGIQVFLGGPAPNRSFKEIWATRGAVTKQANVDYLRRALLQGLQDIQYYRGHVKLRVYIGKMVLFGYRRSKDGSYDLAEFCEMVRNPQMAGEVIRSFSCDGASDTEVSQELIQFCGERPDIFYPMDHNPDFAKISNKNELPVLEPIISATFELRLYDEKGTGQDIRLEVTFERMPGTKQYKPLHRRWLIAASEARDSIHRRRAPLDVKVMDLEAELAYQVEIATWQMYQEAPVYPIFQDFIRKMGVEEIPNEYIGVDPPPEGEPDDRPTVPRLFFVNLPGLSVVSVVQKTKWRYWMASTNYIFELTRYENLPAGQVSALYPDAVPVSYKGLNTAFDTRWGASVWHEHWEEKLSQQSVAEIGCRGTWKNDLEEFFPASHTGGIHSHSGGWGEDGFLEFLGRVKEAIDIIQRAQANAVLKKTKDFPRRAEPTASSTGSSPWTGEDEFNS</sequence>
<protein>
    <recommendedName>
        <fullName evidence="2">DUF7905 domain-containing protein</fullName>
    </recommendedName>
</protein>
<dbReference type="AlphaFoldDB" id="A0A5J5EK46"/>
<dbReference type="Proteomes" id="UP000326924">
    <property type="component" value="Unassembled WGS sequence"/>
</dbReference>
<proteinExistence type="predicted"/>
<dbReference type="InParanoid" id="A0A5J5EK46"/>
<evidence type="ECO:0000313" key="3">
    <source>
        <dbReference type="EMBL" id="KAA8895447.1"/>
    </source>
</evidence>
<evidence type="ECO:0000256" key="1">
    <source>
        <dbReference type="SAM" id="MobiDB-lite"/>
    </source>
</evidence>
<dbReference type="Pfam" id="PF25482">
    <property type="entry name" value="DUF7905"/>
    <property type="match status" value="1"/>
</dbReference>
<feature type="compositionally biased region" description="Polar residues" evidence="1">
    <location>
        <begin position="85"/>
        <end position="96"/>
    </location>
</feature>